<evidence type="ECO:0000313" key="11">
    <source>
        <dbReference type="Proteomes" id="UP000265515"/>
    </source>
</evidence>
<evidence type="ECO:0000256" key="3">
    <source>
        <dbReference type="ARBA" id="ARBA00022722"/>
    </source>
</evidence>
<keyword evidence="5" id="KW-0378">Hydrolase</keyword>
<keyword evidence="2" id="KW-0548">Nucleotidyltransferase</keyword>
<keyword evidence="6" id="KW-0695">RNA-directed DNA polymerase</keyword>
<sequence>MIDTRSGTSTSPYTAEQDAKTAAILKEKKEKKEAKKKPLMEEQAAELRKIEEEMARERERMRKEQEEKLKAVEEEEEVEEQPLERRRRGQGGESSGTKEDRMEKKITEWVAGLSLGKEEEALMYVPREEQEATMREWDAEEDPLKRQAIEDEKRMEWKFGLTRERKRRMEGASQAAKELEEVKKQREQMETQVDLLGKMERMARNIERLTQVQEEQYLFGRGQDIALRSIRLGLRDFARELTTQVGSEVRARLEGMKRYYTGAIEGARLIAPKEEETRLRREPVKVKFSDSYSGAVLQQDDGNGYRPVEFMSARMPLEKVATSTYERELYALRRALEHWKHYLFGRHFKVYSVHETLRWLKTKTKMTPKLTRWAAKLDQYDFELKPVKGKYNVVADALSRRADYFGGIVHYLDKGRDLQ</sequence>
<evidence type="ECO:0000256" key="1">
    <source>
        <dbReference type="ARBA" id="ARBA00022679"/>
    </source>
</evidence>
<dbReference type="AlphaFoldDB" id="A0A388KWH0"/>
<dbReference type="InterPro" id="IPR041373">
    <property type="entry name" value="RT_RNaseH"/>
</dbReference>
<dbReference type="PANTHER" id="PTHR37984:SF5">
    <property type="entry name" value="PROTEIN NYNRIN-LIKE"/>
    <property type="match status" value="1"/>
</dbReference>
<dbReference type="EMBL" id="BFEA01000202">
    <property type="protein sequence ID" value="GBG74387.1"/>
    <property type="molecule type" value="Genomic_DNA"/>
</dbReference>
<dbReference type="OrthoDB" id="7698974at2759"/>
<feature type="region of interest" description="Disordered" evidence="8">
    <location>
        <begin position="1"/>
        <end position="104"/>
    </location>
</feature>
<evidence type="ECO:0000313" key="10">
    <source>
        <dbReference type="EMBL" id="GBG74387.1"/>
    </source>
</evidence>
<dbReference type="Pfam" id="PF17917">
    <property type="entry name" value="RT_RNaseH"/>
    <property type="match status" value="1"/>
</dbReference>
<evidence type="ECO:0000256" key="6">
    <source>
        <dbReference type="ARBA" id="ARBA00022918"/>
    </source>
</evidence>
<gene>
    <name evidence="10" type="ORF">CBR_g18798</name>
</gene>
<evidence type="ECO:0000256" key="2">
    <source>
        <dbReference type="ARBA" id="ARBA00022695"/>
    </source>
</evidence>
<comment type="caution">
    <text evidence="10">The sequence shown here is derived from an EMBL/GenBank/DDBJ whole genome shotgun (WGS) entry which is preliminary data.</text>
</comment>
<organism evidence="10 11">
    <name type="scientific">Chara braunii</name>
    <name type="common">Braun's stonewort</name>
    <dbReference type="NCBI Taxonomy" id="69332"/>
    <lineage>
        <taxon>Eukaryota</taxon>
        <taxon>Viridiplantae</taxon>
        <taxon>Streptophyta</taxon>
        <taxon>Charophyceae</taxon>
        <taxon>Charales</taxon>
        <taxon>Characeae</taxon>
        <taxon>Chara</taxon>
    </lineage>
</organism>
<dbReference type="GO" id="GO:0016787">
    <property type="term" value="F:hydrolase activity"/>
    <property type="evidence" value="ECO:0007669"/>
    <property type="project" value="UniProtKB-KW"/>
</dbReference>
<evidence type="ECO:0000256" key="7">
    <source>
        <dbReference type="SAM" id="Coils"/>
    </source>
</evidence>
<dbReference type="SUPFAM" id="SSF56672">
    <property type="entry name" value="DNA/RNA polymerases"/>
    <property type="match status" value="1"/>
</dbReference>
<keyword evidence="1" id="KW-0808">Transferase</keyword>
<reference evidence="10 11" key="1">
    <citation type="journal article" date="2018" name="Cell">
        <title>The Chara Genome: Secondary Complexity and Implications for Plant Terrestrialization.</title>
        <authorList>
            <person name="Nishiyama T."/>
            <person name="Sakayama H."/>
            <person name="Vries J.D."/>
            <person name="Buschmann H."/>
            <person name="Saint-Marcoux D."/>
            <person name="Ullrich K.K."/>
            <person name="Haas F.B."/>
            <person name="Vanderstraeten L."/>
            <person name="Becker D."/>
            <person name="Lang D."/>
            <person name="Vosolsobe S."/>
            <person name="Rombauts S."/>
            <person name="Wilhelmsson P.K.I."/>
            <person name="Janitza P."/>
            <person name="Kern R."/>
            <person name="Heyl A."/>
            <person name="Rumpler F."/>
            <person name="Villalobos L.I.A.C."/>
            <person name="Clay J.M."/>
            <person name="Skokan R."/>
            <person name="Toyoda A."/>
            <person name="Suzuki Y."/>
            <person name="Kagoshima H."/>
            <person name="Schijlen E."/>
            <person name="Tajeshwar N."/>
            <person name="Catarino B."/>
            <person name="Hetherington A.J."/>
            <person name="Saltykova A."/>
            <person name="Bonnot C."/>
            <person name="Breuninger H."/>
            <person name="Symeonidi A."/>
            <person name="Radhakrishnan G.V."/>
            <person name="Van Nieuwerburgh F."/>
            <person name="Deforce D."/>
            <person name="Chang C."/>
            <person name="Karol K.G."/>
            <person name="Hedrich R."/>
            <person name="Ulvskov P."/>
            <person name="Glockner G."/>
            <person name="Delwiche C.F."/>
            <person name="Petrasek J."/>
            <person name="Van de Peer Y."/>
            <person name="Friml J."/>
            <person name="Beilby M."/>
            <person name="Dolan L."/>
            <person name="Kohara Y."/>
            <person name="Sugano S."/>
            <person name="Fujiyama A."/>
            <person name="Delaux P.-M."/>
            <person name="Quint M."/>
            <person name="TheiBen G."/>
            <person name="Hagemann M."/>
            <person name="Harholt J."/>
            <person name="Dunand C."/>
            <person name="Zachgo S."/>
            <person name="Langdale J."/>
            <person name="Maumus F."/>
            <person name="Straeten D.V.D."/>
            <person name="Gould S.B."/>
            <person name="Rensing S.A."/>
        </authorList>
    </citation>
    <scope>NUCLEOTIDE SEQUENCE [LARGE SCALE GENOMIC DNA]</scope>
    <source>
        <strain evidence="10 11">S276</strain>
    </source>
</reference>
<accession>A0A388KWH0</accession>
<evidence type="ECO:0000256" key="4">
    <source>
        <dbReference type="ARBA" id="ARBA00022759"/>
    </source>
</evidence>
<dbReference type="Proteomes" id="UP000265515">
    <property type="component" value="Unassembled WGS sequence"/>
</dbReference>
<dbReference type="PANTHER" id="PTHR37984">
    <property type="entry name" value="PROTEIN CBG26694"/>
    <property type="match status" value="1"/>
</dbReference>
<dbReference type="InterPro" id="IPR050951">
    <property type="entry name" value="Retrovirus_Pol_polyprotein"/>
</dbReference>
<evidence type="ECO:0000256" key="5">
    <source>
        <dbReference type="ARBA" id="ARBA00022801"/>
    </source>
</evidence>
<keyword evidence="3" id="KW-0540">Nuclease</keyword>
<dbReference type="Gramene" id="GBG74387">
    <property type="protein sequence ID" value="GBG74387"/>
    <property type="gene ID" value="CBR_g18798"/>
</dbReference>
<name>A0A388KWH0_CHABU</name>
<keyword evidence="7" id="KW-0175">Coiled coil</keyword>
<evidence type="ECO:0000259" key="9">
    <source>
        <dbReference type="Pfam" id="PF17917"/>
    </source>
</evidence>
<feature type="compositionally biased region" description="Basic and acidic residues" evidence="8">
    <location>
        <begin position="25"/>
        <end position="72"/>
    </location>
</feature>
<feature type="coiled-coil region" evidence="7">
    <location>
        <begin position="169"/>
        <end position="199"/>
    </location>
</feature>
<dbReference type="GO" id="GO:0004519">
    <property type="term" value="F:endonuclease activity"/>
    <property type="evidence" value="ECO:0007669"/>
    <property type="project" value="UniProtKB-KW"/>
</dbReference>
<feature type="domain" description="Reverse transcriptase RNase H-like" evidence="9">
    <location>
        <begin position="285"/>
        <end position="380"/>
    </location>
</feature>
<proteinExistence type="predicted"/>
<dbReference type="GO" id="GO:0003964">
    <property type="term" value="F:RNA-directed DNA polymerase activity"/>
    <property type="evidence" value="ECO:0007669"/>
    <property type="project" value="UniProtKB-KW"/>
</dbReference>
<dbReference type="InterPro" id="IPR043502">
    <property type="entry name" value="DNA/RNA_pol_sf"/>
</dbReference>
<protein>
    <recommendedName>
        <fullName evidence="9">Reverse transcriptase RNase H-like domain-containing protein</fullName>
    </recommendedName>
</protein>
<evidence type="ECO:0000256" key="8">
    <source>
        <dbReference type="SAM" id="MobiDB-lite"/>
    </source>
</evidence>
<keyword evidence="11" id="KW-1185">Reference proteome</keyword>
<dbReference type="CDD" id="cd09274">
    <property type="entry name" value="RNase_HI_RT_Ty3"/>
    <property type="match status" value="1"/>
</dbReference>
<keyword evidence="4" id="KW-0255">Endonuclease</keyword>
<feature type="compositionally biased region" description="Polar residues" evidence="8">
    <location>
        <begin position="1"/>
        <end position="14"/>
    </location>
</feature>